<organism evidence="1 2">
    <name type="scientific">Myxococcus landrumensis</name>
    <dbReference type="NCBI Taxonomy" id="2813577"/>
    <lineage>
        <taxon>Bacteria</taxon>
        <taxon>Pseudomonadati</taxon>
        <taxon>Myxococcota</taxon>
        <taxon>Myxococcia</taxon>
        <taxon>Myxococcales</taxon>
        <taxon>Cystobacterineae</taxon>
        <taxon>Myxococcaceae</taxon>
        <taxon>Myxococcus</taxon>
    </lineage>
</organism>
<protein>
    <recommendedName>
        <fullName evidence="3">Lipoprotein</fullName>
    </recommendedName>
</protein>
<evidence type="ECO:0000313" key="2">
    <source>
        <dbReference type="Proteomes" id="UP000663090"/>
    </source>
</evidence>
<reference evidence="1 2" key="1">
    <citation type="submission" date="2021-02" db="EMBL/GenBank/DDBJ databases">
        <title>De Novo genome assembly of isolated myxobacteria.</title>
        <authorList>
            <person name="Stevens D.C."/>
        </authorList>
    </citation>
    <scope>NUCLEOTIDE SEQUENCE [LARGE SCALE GENOMIC DNA]</scope>
    <source>
        <strain evidence="1 2">SCHIC003</strain>
    </source>
</reference>
<dbReference type="PROSITE" id="PS51257">
    <property type="entry name" value="PROKAR_LIPOPROTEIN"/>
    <property type="match status" value="1"/>
</dbReference>
<dbReference type="Proteomes" id="UP000663090">
    <property type="component" value="Chromosome"/>
</dbReference>
<dbReference type="RefSeq" id="WP_206712678.1">
    <property type="nucleotide sequence ID" value="NZ_CP071091.1"/>
</dbReference>
<name>A0ABX7MXI7_9BACT</name>
<gene>
    <name evidence="1" type="ORF">JY572_21050</name>
</gene>
<accession>A0ABX7MXI7</accession>
<evidence type="ECO:0000313" key="1">
    <source>
        <dbReference type="EMBL" id="QSQ10918.1"/>
    </source>
</evidence>
<sequence length="91" mass="9944">MRRFFVATALLCATLSGLTGCKGACRELSEKLCDCAINSVEKELCIQRAAREENNVEPTPDDEAVCEAKLDGCDCRKIETAEGKRECGISR</sequence>
<keyword evidence="2" id="KW-1185">Reference proteome</keyword>
<proteinExistence type="predicted"/>
<evidence type="ECO:0008006" key="3">
    <source>
        <dbReference type="Google" id="ProtNLM"/>
    </source>
</evidence>
<dbReference type="EMBL" id="CP071091">
    <property type="protein sequence ID" value="QSQ10918.1"/>
    <property type="molecule type" value="Genomic_DNA"/>
</dbReference>